<evidence type="ECO:0000256" key="9">
    <source>
        <dbReference type="ARBA" id="ARBA00049893"/>
    </source>
</evidence>
<sequence>MMDKLPITVVAQINEVTVFQTAALAVDDASNITCSDTSSMRQTGQASYGEMNLGLHVQDNADQVLSNRMHLLAHINQHLSHQDQDIKKRIANDASVYHTAINSLHWVNQIHGHHVCDIDNSALSMQPVHADAMISQQPGIGLAIMTADCVPIVLYQPKTGKIAAIHAGWQGLACGVIKSTAAKFDLSIPVLAWIGVCISQENYEVDGAVRDQLLNGGIKNQLLSSSDSDSFDALFCVPSDTPLASGATIEPLGETVADLTNTATVKANKIKLNLPKLAAHQLATVGIEVCTDMPPCSYGDAHYYSYRRQTHLKQAATGRMALVIVRSHGKISTKMNV</sequence>
<evidence type="ECO:0000313" key="11">
    <source>
        <dbReference type="Proteomes" id="UP000664554"/>
    </source>
</evidence>
<dbReference type="EMBL" id="JAGBKM010000003">
    <property type="protein sequence ID" value="MBO1530236.1"/>
    <property type="molecule type" value="Genomic_DNA"/>
</dbReference>
<comment type="caution">
    <text evidence="10">The sequence shown here is derived from an EMBL/GenBank/DDBJ whole genome shotgun (WGS) entry which is preliminary data.</text>
</comment>
<protein>
    <submittedName>
        <fullName evidence="10">Laccase domain-containing protein</fullName>
    </submittedName>
</protein>
<keyword evidence="11" id="KW-1185">Reference proteome</keyword>
<dbReference type="Pfam" id="PF02578">
    <property type="entry name" value="Cu-oxidase_4"/>
    <property type="match status" value="1"/>
</dbReference>
<dbReference type="Gene3D" id="3.60.140.10">
    <property type="entry name" value="CNF1/YfiH-like putative cysteine hydrolases"/>
    <property type="match status" value="1"/>
</dbReference>
<evidence type="ECO:0000256" key="3">
    <source>
        <dbReference type="ARBA" id="ARBA00022679"/>
    </source>
</evidence>
<comment type="catalytic activity">
    <reaction evidence="1">
        <text>inosine + phosphate = alpha-D-ribose 1-phosphate + hypoxanthine</text>
        <dbReference type="Rhea" id="RHEA:27646"/>
        <dbReference type="ChEBI" id="CHEBI:17368"/>
        <dbReference type="ChEBI" id="CHEBI:17596"/>
        <dbReference type="ChEBI" id="CHEBI:43474"/>
        <dbReference type="ChEBI" id="CHEBI:57720"/>
        <dbReference type="EC" id="2.4.2.1"/>
    </reaction>
    <physiologicalReaction direction="left-to-right" evidence="1">
        <dbReference type="Rhea" id="RHEA:27647"/>
    </physiologicalReaction>
</comment>
<keyword evidence="6" id="KW-0862">Zinc</keyword>
<dbReference type="SUPFAM" id="SSF64438">
    <property type="entry name" value="CNF1/YfiH-like putative cysteine hydrolases"/>
    <property type="match status" value="1"/>
</dbReference>
<evidence type="ECO:0000256" key="2">
    <source>
        <dbReference type="ARBA" id="ARBA00007353"/>
    </source>
</evidence>
<dbReference type="InterPro" id="IPR038371">
    <property type="entry name" value="Cu_polyphenol_OxRdtase_sf"/>
</dbReference>
<reference evidence="10 11" key="1">
    <citation type="submission" date="2021-03" db="EMBL/GenBank/DDBJ databases">
        <authorList>
            <person name="Shang D.-D."/>
            <person name="Du Z.-J."/>
            <person name="Chen G.-J."/>
        </authorList>
    </citation>
    <scope>NUCLEOTIDE SEQUENCE [LARGE SCALE GENOMIC DNA]</scope>
    <source>
        <strain evidence="10 11">F1192</strain>
    </source>
</reference>
<comment type="catalytic activity">
    <reaction evidence="9">
        <text>S-methyl-5'-thioadenosine + phosphate = 5-(methylsulfanyl)-alpha-D-ribose 1-phosphate + adenine</text>
        <dbReference type="Rhea" id="RHEA:11852"/>
        <dbReference type="ChEBI" id="CHEBI:16708"/>
        <dbReference type="ChEBI" id="CHEBI:17509"/>
        <dbReference type="ChEBI" id="CHEBI:43474"/>
        <dbReference type="ChEBI" id="CHEBI:58533"/>
        <dbReference type="EC" id="2.4.2.28"/>
    </reaction>
    <physiologicalReaction direction="left-to-right" evidence="9">
        <dbReference type="Rhea" id="RHEA:11853"/>
    </physiologicalReaction>
</comment>
<dbReference type="PANTHER" id="PTHR30616:SF2">
    <property type="entry name" value="PURINE NUCLEOSIDE PHOSPHORYLASE LACC1"/>
    <property type="match status" value="1"/>
</dbReference>
<evidence type="ECO:0000256" key="8">
    <source>
        <dbReference type="ARBA" id="ARBA00048968"/>
    </source>
</evidence>
<keyword evidence="4" id="KW-0479">Metal-binding</keyword>
<keyword evidence="3" id="KW-0808">Transferase</keyword>
<evidence type="ECO:0000256" key="1">
    <source>
        <dbReference type="ARBA" id="ARBA00000553"/>
    </source>
</evidence>
<gene>
    <name evidence="10" type="ORF">J3492_03285</name>
</gene>
<comment type="catalytic activity">
    <reaction evidence="7">
        <text>adenosine + H2O + H(+) = inosine + NH4(+)</text>
        <dbReference type="Rhea" id="RHEA:24408"/>
        <dbReference type="ChEBI" id="CHEBI:15377"/>
        <dbReference type="ChEBI" id="CHEBI:15378"/>
        <dbReference type="ChEBI" id="CHEBI:16335"/>
        <dbReference type="ChEBI" id="CHEBI:17596"/>
        <dbReference type="ChEBI" id="CHEBI:28938"/>
        <dbReference type="EC" id="3.5.4.4"/>
    </reaction>
    <physiologicalReaction direction="left-to-right" evidence="7">
        <dbReference type="Rhea" id="RHEA:24409"/>
    </physiologicalReaction>
</comment>
<name>A0ABS3NLZ4_9GAMM</name>
<dbReference type="InterPro" id="IPR011324">
    <property type="entry name" value="Cytotoxic_necrot_fac-like_cat"/>
</dbReference>
<dbReference type="Proteomes" id="UP000664554">
    <property type="component" value="Unassembled WGS sequence"/>
</dbReference>
<comment type="similarity">
    <text evidence="2">Belongs to the purine nucleoside phosphorylase YfiH/LACC1 family.</text>
</comment>
<keyword evidence="5" id="KW-0378">Hydrolase</keyword>
<dbReference type="InterPro" id="IPR003730">
    <property type="entry name" value="Cu_polyphenol_OxRdtase"/>
</dbReference>
<evidence type="ECO:0000256" key="6">
    <source>
        <dbReference type="ARBA" id="ARBA00022833"/>
    </source>
</evidence>
<accession>A0ABS3NLZ4</accession>
<evidence type="ECO:0000256" key="7">
    <source>
        <dbReference type="ARBA" id="ARBA00047989"/>
    </source>
</evidence>
<evidence type="ECO:0000256" key="4">
    <source>
        <dbReference type="ARBA" id="ARBA00022723"/>
    </source>
</evidence>
<organism evidence="10 11">
    <name type="scientific">Psychrobacter coccoides</name>
    <dbReference type="NCBI Taxonomy" id="2818440"/>
    <lineage>
        <taxon>Bacteria</taxon>
        <taxon>Pseudomonadati</taxon>
        <taxon>Pseudomonadota</taxon>
        <taxon>Gammaproteobacteria</taxon>
        <taxon>Moraxellales</taxon>
        <taxon>Moraxellaceae</taxon>
        <taxon>Psychrobacter</taxon>
    </lineage>
</organism>
<evidence type="ECO:0000256" key="5">
    <source>
        <dbReference type="ARBA" id="ARBA00022801"/>
    </source>
</evidence>
<evidence type="ECO:0000313" key="10">
    <source>
        <dbReference type="EMBL" id="MBO1530236.1"/>
    </source>
</evidence>
<comment type="catalytic activity">
    <reaction evidence="8">
        <text>adenosine + phosphate = alpha-D-ribose 1-phosphate + adenine</text>
        <dbReference type="Rhea" id="RHEA:27642"/>
        <dbReference type="ChEBI" id="CHEBI:16335"/>
        <dbReference type="ChEBI" id="CHEBI:16708"/>
        <dbReference type="ChEBI" id="CHEBI:43474"/>
        <dbReference type="ChEBI" id="CHEBI:57720"/>
        <dbReference type="EC" id="2.4.2.1"/>
    </reaction>
    <physiologicalReaction direction="left-to-right" evidence="8">
        <dbReference type="Rhea" id="RHEA:27643"/>
    </physiologicalReaction>
</comment>
<dbReference type="CDD" id="cd16833">
    <property type="entry name" value="YfiH"/>
    <property type="match status" value="1"/>
</dbReference>
<dbReference type="PANTHER" id="PTHR30616">
    <property type="entry name" value="UNCHARACTERIZED PROTEIN YFIH"/>
    <property type="match status" value="1"/>
</dbReference>
<proteinExistence type="inferred from homology"/>